<gene>
    <name evidence="8" type="ORF">RI129_012271</name>
</gene>
<dbReference type="Pfam" id="PF00010">
    <property type="entry name" value="HLH"/>
    <property type="match status" value="1"/>
</dbReference>
<evidence type="ECO:0000256" key="2">
    <source>
        <dbReference type="ARBA" id="ARBA00023015"/>
    </source>
</evidence>
<dbReference type="FunFam" id="4.10.280.10:FF:000010">
    <property type="entry name" value="Scleraxis bHLH transcription factor"/>
    <property type="match status" value="1"/>
</dbReference>
<dbReference type="GO" id="GO:0046983">
    <property type="term" value="F:protein dimerization activity"/>
    <property type="evidence" value="ECO:0007669"/>
    <property type="project" value="InterPro"/>
</dbReference>
<name>A0AAN7V2B3_9COLE</name>
<sequence length="152" mass="17249">MEFLQFGNTKECKRRKSPQPIRQRYQANARERDRTHSVNTAFITLRTLIPTEPKDRKLSKIETLRLASSYISHLGTQLIAGPMAGEQPCLRFSSETKRLCTFCIAHKNKAGTAADYVVPYGITVGEFLYPTPNVDNYHYSTSTNPDATNIYT</sequence>
<dbReference type="InterPro" id="IPR050283">
    <property type="entry name" value="E-box_TF_Regulators"/>
</dbReference>
<evidence type="ECO:0000256" key="3">
    <source>
        <dbReference type="ARBA" id="ARBA00023125"/>
    </source>
</evidence>
<dbReference type="EMBL" id="JAVRBK010000010">
    <property type="protein sequence ID" value="KAK5637976.1"/>
    <property type="molecule type" value="Genomic_DNA"/>
</dbReference>
<feature type="domain" description="BHLH" evidence="7">
    <location>
        <begin position="22"/>
        <end position="74"/>
    </location>
</feature>
<keyword evidence="9" id="KW-1185">Reference proteome</keyword>
<dbReference type="Gene3D" id="4.10.280.10">
    <property type="entry name" value="Helix-loop-helix DNA-binding domain"/>
    <property type="match status" value="1"/>
</dbReference>
<evidence type="ECO:0000256" key="6">
    <source>
        <dbReference type="SAM" id="MobiDB-lite"/>
    </source>
</evidence>
<comment type="caution">
    <text evidence="8">The sequence shown here is derived from an EMBL/GenBank/DDBJ whole genome shotgun (WGS) entry which is preliminary data.</text>
</comment>
<dbReference type="SUPFAM" id="SSF47459">
    <property type="entry name" value="HLH, helix-loop-helix DNA-binding domain"/>
    <property type="match status" value="1"/>
</dbReference>
<dbReference type="PANTHER" id="PTHR23349">
    <property type="entry name" value="BASIC HELIX-LOOP-HELIX TRANSCRIPTION FACTOR, TWIST"/>
    <property type="match status" value="1"/>
</dbReference>
<evidence type="ECO:0000259" key="7">
    <source>
        <dbReference type="PROSITE" id="PS50888"/>
    </source>
</evidence>
<evidence type="ECO:0000256" key="1">
    <source>
        <dbReference type="ARBA" id="ARBA00004123"/>
    </source>
</evidence>
<keyword evidence="5" id="KW-0539">Nucleus</keyword>
<keyword evidence="4" id="KW-0804">Transcription</keyword>
<dbReference type="InterPro" id="IPR036638">
    <property type="entry name" value="HLH_DNA-bd_sf"/>
</dbReference>
<evidence type="ECO:0000256" key="4">
    <source>
        <dbReference type="ARBA" id="ARBA00023163"/>
    </source>
</evidence>
<reference evidence="8 9" key="1">
    <citation type="journal article" date="2024" name="Insects">
        <title>An Improved Chromosome-Level Genome Assembly of the Firefly Pyrocoelia pectoralis.</title>
        <authorList>
            <person name="Fu X."/>
            <person name="Meyer-Rochow V.B."/>
            <person name="Ballantyne L."/>
            <person name="Zhu X."/>
        </authorList>
    </citation>
    <scope>NUCLEOTIDE SEQUENCE [LARGE SCALE GENOMIC DNA]</scope>
    <source>
        <strain evidence="8">XCY_ONT2</strain>
    </source>
</reference>
<dbReference type="PANTHER" id="PTHR23349:SF42">
    <property type="entry name" value="BHLH DOMAIN-CONTAINING PROTEIN"/>
    <property type="match status" value="1"/>
</dbReference>
<dbReference type="InterPro" id="IPR011598">
    <property type="entry name" value="bHLH_dom"/>
</dbReference>
<dbReference type="PROSITE" id="PS50888">
    <property type="entry name" value="BHLH"/>
    <property type="match status" value="1"/>
</dbReference>
<dbReference type="GO" id="GO:0005634">
    <property type="term" value="C:nucleus"/>
    <property type="evidence" value="ECO:0007669"/>
    <property type="project" value="UniProtKB-SubCell"/>
</dbReference>
<proteinExistence type="predicted"/>
<dbReference type="SMART" id="SM00353">
    <property type="entry name" value="HLH"/>
    <property type="match status" value="1"/>
</dbReference>
<dbReference type="CDD" id="cd11465">
    <property type="entry name" value="bHLH_TS_scleraxis_like"/>
    <property type="match status" value="1"/>
</dbReference>
<organism evidence="8 9">
    <name type="scientific">Pyrocoelia pectoralis</name>
    <dbReference type="NCBI Taxonomy" id="417401"/>
    <lineage>
        <taxon>Eukaryota</taxon>
        <taxon>Metazoa</taxon>
        <taxon>Ecdysozoa</taxon>
        <taxon>Arthropoda</taxon>
        <taxon>Hexapoda</taxon>
        <taxon>Insecta</taxon>
        <taxon>Pterygota</taxon>
        <taxon>Neoptera</taxon>
        <taxon>Endopterygota</taxon>
        <taxon>Coleoptera</taxon>
        <taxon>Polyphaga</taxon>
        <taxon>Elateriformia</taxon>
        <taxon>Elateroidea</taxon>
        <taxon>Lampyridae</taxon>
        <taxon>Lampyrinae</taxon>
        <taxon>Pyrocoelia</taxon>
    </lineage>
</organism>
<evidence type="ECO:0000313" key="9">
    <source>
        <dbReference type="Proteomes" id="UP001329430"/>
    </source>
</evidence>
<accession>A0AAN7V2B3</accession>
<keyword evidence="3" id="KW-0238">DNA-binding</keyword>
<dbReference type="Proteomes" id="UP001329430">
    <property type="component" value="Chromosome 10"/>
</dbReference>
<protein>
    <recommendedName>
        <fullName evidence="7">BHLH domain-containing protein</fullName>
    </recommendedName>
</protein>
<dbReference type="GO" id="GO:0032502">
    <property type="term" value="P:developmental process"/>
    <property type="evidence" value="ECO:0007669"/>
    <property type="project" value="TreeGrafter"/>
</dbReference>
<comment type="subcellular location">
    <subcellularLocation>
        <location evidence="1">Nucleus</location>
    </subcellularLocation>
</comment>
<dbReference type="GO" id="GO:0000977">
    <property type="term" value="F:RNA polymerase II transcription regulatory region sequence-specific DNA binding"/>
    <property type="evidence" value="ECO:0007669"/>
    <property type="project" value="TreeGrafter"/>
</dbReference>
<dbReference type="GO" id="GO:0000981">
    <property type="term" value="F:DNA-binding transcription factor activity, RNA polymerase II-specific"/>
    <property type="evidence" value="ECO:0007669"/>
    <property type="project" value="TreeGrafter"/>
</dbReference>
<dbReference type="AlphaFoldDB" id="A0AAN7V2B3"/>
<feature type="region of interest" description="Disordered" evidence="6">
    <location>
        <begin position="14"/>
        <end position="33"/>
    </location>
</feature>
<evidence type="ECO:0000256" key="5">
    <source>
        <dbReference type="ARBA" id="ARBA00023242"/>
    </source>
</evidence>
<evidence type="ECO:0000313" key="8">
    <source>
        <dbReference type="EMBL" id="KAK5637976.1"/>
    </source>
</evidence>
<keyword evidence="2" id="KW-0805">Transcription regulation</keyword>